<dbReference type="Pfam" id="PF06179">
    <property type="entry name" value="Med22"/>
    <property type="match status" value="1"/>
</dbReference>
<dbReference type="Proteomes" id="UP000000305">
    <property type="component" value="Unassembled WGS sequence"/>
</dbReference>
<evidence type="ECO:0000256" key="5">
    <source>
        <dbReference type="ARBA" id="ARBA00023163"/>
    </source>
</evidence>
<dbReference type="GO" id="GO:0016592">
    <property type="term" value="C:mediator complex"/>
    <property type="evidence" value="ECO:0007669"/>
    <property type="project" value="InterPro"/>
</dbReference>
<evidence type="ECO:0000313" key="8">
    <source>
        <dbReference type="EMBL" id="EFX68223.1"/>
    </source>
</evidence>
<feature type="repeat" description="TPR" evidence="7">
    <location>
        <begin position="112"/>
        <end position="145"/>
    </location>
</feature>
<dbReference type="SUPFAM" id="SSF48452">
    <property type="entry name" value="TPR-like"/>
    <property type="match status" value="1"/>
</dbReference>
<name>E9HJ69_DAPPU</name>
<keyword evidence="9" id="KW-1185">Reference proteome</keyword>
<accession>E9HJ69</accession>
<evidence type="ECO:0000313" key="9">
    <source>
        <dbReference type="Proteomes" id="UP000000305"/>
    </source>
</evidence>
<dbReference type="PANTHER" id="PTHR46014:SF1">
    <property type="entry name" value="TETRATRICOPEPTIDE REPEAT PROTEIN 1"/>
    <property type="match status" value="1"/>
</dbReference>
<dbReference type="OMA" id="KSAIDDC"/>
<keyword evidence="3 7" id="KW-0802">TPR repeat</keyword>
<dbReference type="InParanoid" id="E9HJ69"/>
<proteinExistence type="predicted"/>
<keyword evidence="6" id="KW-0539">Nucleus</keyword>
<keyword evidence="2" id="KW-0677">Repeat</keyword>
<dbReference type="PANTHER" id="PTHR46014">
    <property type="entry name" value="TETRATRICOPEPTIDE REPEAT PROTEIN 1"/>
    <property type="match status" value="1"/>
</dbReference>
<dbReference type="eggNOG" id="KOG3304">
    <property type="taxonomic scope" value="Eukaryota"/>
</dbReference>
<dbReference type="InterPro" id="IPR011990">
    <property type="entry name" value="TPR-like_helical_dom_sf"/>
</dbReference>
<gene>
    <name evidence="8" type="ORF">DAPPUDRAFT_301530</name>
</gene>
<dbReference type="AlphaFoldDB" id="E9HJ69"/>
<comment type="subcellular location">
    <subcellularLocation>
        <location evidence="1">Nucleus</location>
    </subcellularLocation>
</comment>
<feature type="repeat" description="TPR" evidence="7">
    <location>
        <begin position="146"/>
        <end position="179"/>
    </location>
</feature>
<keyword evidence="5" id="KW-0804">Transcription</keyword>
<dbReference type="PROSITE" id="PS50005">
    <property type="entry name" value="TPR"/>
    <property type="match status" value="2"/>
</dbReference>
<dbReference type="Pfam" id="PF00515">
    <property type="entry name" value="TPR_1"/>
    <property type="match status" value="1"/>
</dbReference>
<dbReference type="HOGENOM" id="CLU_058463_4_0_1"/>
<evidence type="ECO:0000256" key="2">
    <source>
        <dbReference type="ARBA" id="ARBA00022737"/>
    </source>
</evidence>
<keyword evidence="4" id="KW-0805">Transcription regulation</keyword>
<dbReference type="GO" id="GO:0006357">
    <property type="term" value="P:regulation of transcription by RNA polymerase II"/>
    <property type="evidence" value="ECO:0007669"/>
    <property type="project" value="InterPro"/>
</dbReference>
<dbReference type="OrthoDB" id="1872379at2759"/>
<dbReference type="eggNOG" id="KOG4234">
    <property type="taxonomic scope" value="Eukaryota"/>
</dbReference>
<dbReference type="Gene3D" id="1.25.40.10">
    <property type="entry name" value="Tetratricopeptide repeat domain"/>
    <property type="match status" value="1"/>
</dbReference>
<dbReference type="GO" id="GO:0003712">
    <property type="term" value="F:transcription coregulator activity"/>
    <property type="evidence" value="ECO:0007669"/>
    <property type="project" value="InterPro"/>
</dbReference>
<organism evidence="8 9">
    <name type="scientific">Daphnia pulex</name>
    <name type="common">Water flea</name>
    <dbReference type="NCBI Taxonomy" id="6669"/>
    <lineage>
        <taxon>Eukaryota</taxon>
        <taxon>Metazoa</taxon>
        <taxon>Ecdysozoa</taxon>
        <taxon>Arthropoda</taxon>
        <taxon>Crustacea</taxon>
        <taxon>Branchiopoda</taxon>
        <taxon>Diplostraca</taxon>
        <taxon>Cladocera</taxon>
        <taxon>Anomopoda</taxon>
        <taxon>Daphniidae</taxon>
        <taxon>Daphnia</taxon>
    </lineage>
</organism>
<dbReference type="FunCoup" id="E9HJ69">
    <property type="interactions" value="1851"/>
</dbReference>
<dbReference type="InterPro" id="IPR009332">
    <property type="entry name" value="Med22"/>
</dbReference>
<evidence type="ECO:0000256" key="7">
    <source>
        <dbReference type="PROSITE-ProRule" id="PRU00339"/>
    </source>
</evidence>
<evidence type="ECO:0000256" key="3">
    <source>
        <dbReference type="ARBA" id="ARBA00022803"/>
    </source>
</evidence>
<dbReference type="Pfam" id="PF07719">
    <property type="entry name" value="TPR_2"/>
    <property type="match status" value="1"/>
</dbReference>
<dbReference type="STRING" id="6669.E9HJ69"/>
<dbReference type="SMART" id="SM00028">
    <property type="entry name" value="TPR"/>
    <property type="match status" value="3"/>
</dbReference>
<protein>
    <submittedName>
        <fullName evidence="8">Uncharacterized protein</fullName>
    </submittedName>
</protein>
<dbReference type="InterPro" id="IPR013105">
    <property type="entry name" value="TPR_2"/>
</dbReference>
<dbReference type="EMBL" id="GL732660">
    <property type="protein sequence ID" value="EFX68223.1"/>
    <property type="molecule type" value="Genomic_DNA"/>
</dbReference>
<evidence type="ECO:0000256" key="6">
    <source>
        <dbReference type="ARBA" id="ARBA00023242"/>
    </source>
</evidence>
<dbReference type="InterPro" id="IPR052769">
    <property type="entry name" value="TPR_domain_protein"/>
</dbReference>
<evidence type="ECO:0000256" key="1">
    <source>
        <dbReference type="ARBA" id="ARBA00004123"/>
    </source>
</evidence>
<dbReference type="KEGG" id="dpx:DAPPUDRAFT_301530"/>
<reference evidence="8 9" key="1">
    <citation type="journal article" date="2011" name="Science">
        <title>The ecoresponsive genome of Daphnia pulex.</title>
        <authorList>
            <person name="Colbourne J.K."/>
            <person name="Pfrender M.E."/>
            <person name="Gilbert D."/>
            <person name="Thomas W.K."/>
            <person name="Tucker A."/>
            <person name="Oakley T.H."/>
            <person name="Tokishita S."/>
            <person name="Aerts A."/>
            <person name="Arnold G.J."/>
            <person name="Basu M.K."/>
            <person name="Bauer D.J."/>
            <person name="Caceres C.E."/>
            <person name="Carmel L."/>
            <person name="Casola C."/>
            <person name="Choi J.H."/>
            <person name="Detter J.C."/>
            <person name="Dong Q."/>
            <person name="Dusheyko S."/>
            <person name="Eads B.D."/>
            <person name="Frohlich T."/>
            <person name="Geiler-Samerotte K.A."/>
            <person name="Gerlach D."/>
            <person name="Hatcher P."/>
            <person name="Jogdeo S."/>
            <person name="Krijgsveld J."/>
            <person name="Kriventseva E.V."/>
            <person name="Kultz D."/>
            <person name="Laforsch C."/>
            <person name="Lindquist E."/>
            <person name="Lopez J."/>
            <person name="Manak J.R."/>
            <person name="Muller J."/>
            <person name="Pangilinan J."/>
            <person name="Patwardhan R.P."/>
            <person name="Pitluck S."/>
            <person name="Pritham E.J."/>
            <person name="Rechtsteiner A."/>
            <person name="Rho M."/>
            <person name="Rogozin I.B."/>
            <person name="Sakarya O."/>
            <person name="Salamov A."/>
            <person name="Schaack S."/>
            <person name="Shapiro H."/>
            <person name="Shiga Y."/>
            <person name="Skalitzky C."/>
            <person name="Smith Z."/>
            <person name="Souvorov A."/>
            <person name="Sung W."/>
            <person name="Tang Z."/>
            <person name="Tsuchiya D."/>
            <person name="Tu H."/>
            <person name="Vos H."/>
            <person name="Wang M."/>
            <person name="Wolf Y.I."/>
            <person name="Yamagata H."/>
            <person name="Yamada T."/>
            <person name="Ye Y."/>
            <person name="Shaw J.R."/>
            <person name="Andrews J."/>
            <person name="Crease T.J."/>
            <person name="Tang H."/>
            <person name="Lucas S.M."/>
            <person name="Robertson H.M."/>
            <person name="Bork P."/>
            <person name="Koonin E.V."/>
            <person name="Zdobnov E.M."/>
            <person name="Grigoriev I.V."/>
            <person name="Lynch M."/>
            <person name="Boore J.L."/>
        </authorList>
    </citation>
    <scope>NUCLEOTIDE SEQUENCE [LARGE SCALE GENOMIC DNA]</scope>
</reference>
<sequence length="243" mass="27976">MAQRALPQSKEALLKSYNKRLKDDVKSLLDNFSEIIKLARVEEETQVSRMTQCEEDHFEMLVRASNIERKTKVLEIKEKGNTLFRCGSHDEACHLYSNALKICPSIFTEERSMLYNNRAAAKAKQGKNESALKDCTKALELNPAYFKALMRRAKLYEELDQLDKALADYKELHELEPHNVEVNSALMKLPKRIEEQTEKLKQEMFGKMKDLGNMFLKPFGLSTDNFKINQDPATGSYSVNMSK</sequence>
<dbReference type="InterPro" id="IPR019734">
    <property type="entry name" value="TPR_rpt"/>
</dbReference>
<evidence type="ECO:0000256" key="4">
    <source>
        <dbReference type="ARBA" id="ARBA00023015"/>
    </source>
</evidence>